<protein>
    <submittedName>
        <fullName evidence="1">Uncharacterized protein</fullName>
    </submittedName>
</protein>
<evidence type="ECO:0000313" key="2">
    <source>
        <dbReference type="Proteomes" id="UP000325579"/>
    </source>
</evidence>
<keyword evidence="2" id="KW-1185">Reference proteome</keyword>
<sequence length="73" mass="8245">MFRCSGLSVQVAFLSPCIRGWARTVGILMATKDDPRLPNTTISFWRPLLGLAIWGQKNKKIKIKSSKCGYFKI</sequence>
<dbReference type="EMBL" id="ML736749">
    <property type="protein sequence ID" value="KAE8407297.1"/>
    <property type="molecule type" value="Genomic_DNA"/>
</dbReference>
<dbReference type="Proteomes" id="UP000325579">
    <property type="component" value="Unassembled WGS sequence"/>
</dbReference>
<gene>
    <name evidence="1" type="ORF">BDV37DRAFT_241479</name>
</gene>
<dbReference type="RefSeq" id="XP_031944616.1">
    <property type="nucleotide sequence ID" value="XM_032081189.1"/>
</dbReference>
<dbReference type="AlphaFoldDB" id="A0A5N7DLH4"/>
<evidence type="ECO:0000313" key="1">
    <source>
        <dbReference type="EMBL" id="KAE8407297.1"/>
    </source>
</evidence>
<accession>A0A5N7DLH4</accession>
<reference evidence="1 2" key="1">
    <citation type="submission" date="2019-04" db="EMBL/GenBank/DDBJ databases">
        <authorList>
            <consortium name="DOE Joint Genome Institute"/>
            <person name="Mondo S."/>
            <person name="Kjaerbolling I."/>
            <person name="Vesth T."/>
            <person name="Frisvad J.C."/>
            <person name="Nybo J.L."/>
            <person name="Theobald S."/>
            <person name="Kildgaard S."/>
            <person name="Isbrandt T."/>
            <person name="Kuo A."/>
            <person name="Sato A."/>
            <person name="Lyhne E.K."/>
            <person name="Kogle M.E."/>
            <person name="Wiebenga A."/>
            <person name="Kun R.S."/>
            <person name="Lubbers R.J."/>
            <person name="Makela M.R."/>
            <person name="Barry K."/>
            <person name="Chovatia M."/>
            <person name="Clum A."/>
            <person name="Daum C."/>
            <person name="Haridas S."/>
            <person name="He G."/>
            <person name="LaButti K."/>
            <person name="Lipzen A."/>
            <person name="Riley R."/>
            <person name="Salamov A."/>
            <person name="Simmons B.A."/>
            <person name="Magnuson J.K."/>
            <person name="Henrissat B."/>
            <person name="Mortensen U.H."/>
            <person name="Larsen T.O."/>
            <person name="Devries R.P."/>
            <person name="Grigoriev I.V."/>
            <person name="Machida M."/>
            <person name="Baker S.E."/>
            <person name="Andersen M.R."/>
            <person name="Cantor M.N."/>
            <person name="Hua S.X."/>
        </authorList>
    </citation>
    <scope>NUCLEOTIDE SEQUENCE [LARGE SCALE GENOMIC DNA]</scope>
    <source>
        <strain evidence="1 2">CBS 119388</strain>
    </source>
</reference>
<proteinExistence type="predicted"/>
<organism evidence="1 2">
    <name type="scientific">Aspergillus pseudonomiae</name>
    <dbReference type="NCBI Taxonomy" id="1506151"/>
    <lineage>
        <taxon>Eukaryota</taxon>
        <taxon>Fungi</taxon>
        <taxon>Dikarya</taxon>
        <taxon>Ascomycota</taxon>
        <taxon>Pezizomycotina</taxon>
        <taxon>Eurotiomycetes</taxon>
        <taxon>Eurotiomycetidae</taxon>
        <taxon>Eurotiales</taxon>
        <taxon>Aspergillaceae</taxon>
        <taxon>Aspergillus</taxon>
        <taxon>Aspergillus subgen. Circumdati</taxon>
    </lineage>
</organism>
<name>A0A5N7DLH4_9EURO</name>
<dbReference type="GeneID" id="43665880"/>